<sequence length="308" mass="32440">MLSARPPSTSLAAPHALGSGVASSLSASSSPEANDLAPASRLARLLDGRRVVALAGAGMSTESGIPDYRGPETARRARNPMQAQQFLHEPASRARYWARSMNGWPRIAAARPNPAHAALAALERAGRLAGTITQNVDGLHQAAGSERVVELHGALARVRCLGCGTIEPRAALQERLIAENPSFYRWGTALAPDGDADLDHDAFTDFHVPVCLGCGGTLKPDVVFFGENVPARVTEAAWALFDEAEALLVVGSSLTVFSGYRFVRRASERGVPVAIVNLGPTRGDEHAAIRVDARLGELLPHLAATLGA</sequence>
<dbReference type="InterPro" id="IPR026591">
    <property type="entry name" value="Sirtuin_cat_small_dom_sf"/>
</dbReference>
<dbReference type="NCBIfam" id="NF003738">
    <property type="entry name" value="PRK05333.1"/>
    <property type="match status" value="1"/>
</dbReference>
<organism evidence="8 9">
    <name type="scientific">Polyangium jinanense</name>
    <dbReference type="NCBI Taxonomy" id="2829994"/>
    <lineage>
        <taxon>Bacteria</taxon>
        <taxon>Pseudomonadati</taxon>
        <taxon>Myxococcota</taxon>
        <taxon>Polyangia</taxon>
        <taxon>Polyangiales</taxon>
        <taxon>Polyangiaceae</taxon>
        <taxon>Polyangium</taxon>
    </lineage>
</organism>
<comment type="cofactor">
    <cofactor evidence="5">
        <name>Zn(2+)</name>
        <dbReference type="ChEBI" id="CHEBI:29105"/>
    </cofactor>
    <text evidence="5">Binds 1 zinc ion per subunit.</text>
</comment>
<dbReference type="InterPro" id="IPR050134">
    <property type="entry name" value="NAD-dep_sirtuin_deacylases"/>
</dbReference>
<dbReference type="GO" id="GO:0008270">
    <property type="term" value="F:zinc ion binding"/>
    <property type="evidence" value="ECO:0007669"/>
    <property type="project" value="UniProtKB-UniRule"/>
</dbReference>
<dbReference type="AlphaFoldDB" id="A0A9X3X6Z6"/>
<keyword evidence="1 5" id="KW-0808">Transferase</keyword>
<dbReference type="PANTHER" id="PTHR11085">
    <property type="entry name" value="NAD-DEPENDENT PROTEIN DEACYLASE SIRTUIN-5, MITOCHONDRIAL-RELATED"/>
    <property type="match status" value="1"/>
</dbReference>
<feature type="binding site" evidence="5 6">
    <location>
        <position position="211"/>
    </location>
    <ligand>
        <name>Zn(2+)</name>
        <dbReference type="ChEBI" id="CHEBI:29105"/>
    </ligand>
</feature>
<feature type="binding site" evidence="5 6">
    <location>
        <position position="163"/>
    </location>
    <ligand>
        <name>Zn(2+)</name>
        <dbReference type="ChEBI" id="CHEBI:29105"/>
    </ligand>
</feature>
<dbReference type="PROSITE" id="PS50305">
    <property type="entry name" value="SIRTUIN"/>
    <property type="match status" value="1"/>
</dbReference>
<dbReference type="Proteomes" id="UP001151081">
    <property type="component" value="Unassembled WGS sequence"/>
</dbReference>
<comment type="subcellular location">
    <subcellularLocation>
        <location evidence="5">Cytoplasm</location>
    </subcellularLocation>
</comment>
<evidence type="ECO:0000256" key="3">
    <source>
        <dbReference type="ARBA" id="ARBA00022833"/>
    </source>
</evidence>
<reference evidence="8 9" key="1">
    <citation type="submission" date="2021-04" db="EMBL/GenBank/DDBJ databases">
        <title>Genome analysis of Polyangium sp.</title>
        <authorList>
            <person name="Li Y."/>
            <person name="Wang J."/>
        </authorList>
    </citation>
    <scope>NUCLEOTIDE SEQUENCE [LARGE SCALE GENOMIC DNA]</scope>
    <source>
        <strain evidence="8 9">SDU14</strain>
    </source>
</reference>
<feature type="binding site" evidence="5">
    <location>
        <begin position="277"/>
        <end position="279"/>
    </location>
    <ligand>
        <name>NAD(+)</name>
        <dbReference type="ChEBI" id="CHEBI:57540"/>
    </ligand>
</feature>
<keyword evidence="4 5" id="KW-0520">NAD</keyword>
<feature type="domain" description="Deacetylase sirtuin-type" evidence="7">
    <location>
        <begin position="29"/>
        <end position="308"/>
    </location>
</feature>
<feature type="binding site" evidence="5 6">
    <location>
        <position position="160"/>
    </location>
    <ligand>
        <name>Zn(2+)</name>
        <dbReference type="ChEBI" id="CHEBI:29105"/>
    </ligand>
</feature>
<dbReference type="InterPro" id="IPR003000">
    <property type="entry name" value="Sirtuin"/>
</dbReference>
<feature type="binding site" evidence="5">
    <location>
        <position position="295"/>
    </location>
    <ligand>
        <name>NAD(+)</name>
        <dbReference type="ChEBI" id="CHEBI:57540"/>
    </ligand>
</feature>
<evidence type="ECO:0000256" key="1">
    <source>
        <dbReference type="ARBA" id="ARBA00022679"/>
    </source>
</evidence>
<dbReference type="Gene3D" id="3.30.1600.10">
    <property type="entry name" value="SIR2/SIRT2 'Small Domain"/>
    <property type="match status" value="1"/>
</dbReference>
<feature type="binding site" evidence="5">
    <location>
        <begin position="251"/>
        <end position="253"/>
    </location>
    <ligand>
        <name>NAD(+)</name>
        <dbReference type="ChEBI" id="CHEBI:57540"/>
    </ligand>
</feature>
<dbReference type="EC" id="2.3.1.286" evidence="5"/>
<evidence type="ECO:0000256" key="5">
    <source>
        <dbReference type="HAMAP-Rule" id="MF_01967"/>
    </source>
</evidence>
<dbReference type="GO" id="GO:0070403">
    <property type="term" value="F:NAD+ binding"/>
    <property type="evidence" value="ECO:0007669"/>
    <property type="project" value="UniProtKB-UniRule"/>
</dbReference>
<dbReference type="Gene3D" id="3.40.50.1220">
    <property type="entry name" value="TPP-binding domain"/>
    <property type="match status" value="1"/>
</dbReference>
<proteinExistence type="inferred from homology"/>
<dbReference type="Pfam" id="PF02146">
    <property type="entry name" value="SIR2"/>
    <property type="match status" value="1"/>
</dbReference>
<evidence type="ECO:0000259" key="7">
    <source>
        <dbReference type="PROSITE" id="PS50305"/>
    </source>
</evidence>
<feature type="binding site" evidence="5">
    <location>
        <begin position="134"/>
        <end position="137"/>
    </location>
    <ligand>
        <name>NAD(+)</name>
        <dbReference type="ChEBI" id="CHEBI:57540"/>
    </ligand>
</feature>
<comment type="caution">
    <text evidence="5">Lacks conserved residue(s) required for the propagation of feature annotation.</text>
</comment>
<dbReference type="EMBL" id="JAGTJJ010000025">
    <property type="protein sequence ID" value="MDC3985059.1"/>
    <property type="molecule type" value="Genomic_DNA"/>
</dbReference>
<gene>
    <name evidence="5" type="primary">cobB</name>
    <name evidence="8" type="ORF">KEG57_31555</name>
</gene>
<evidence type="ECO:0000313" key="8">
    <source>
        <dbReference type="EMBL" id="MDC3985059.1"/>
    </source>
</evidence>
<feature type="binding site" evidence="5 6">
    <location>
        <position position="214"/>
    </location>
    <ligand>
        <name>Zn(2+)</name>
        <dbReference type="ChEBI" id="CHEBI:29105"/>
    </ligand>
</feature>
<dbReference type="GO" id="GO:0017136">
    <property type="term" value="F:histone deacetylase activity, NAD-dependent"/>
    <property type="evidence" value="ECO:0007669"/>
    <property type="project" value="TreeGrafter"/>
</dbReference>
<dbReference type="InterPro" id="IPR029035">
    <property type="entry name" value="DHS-like_NAD/FAD-binding_dom"/>
</dbReference>
<comment type="catalytic activity">
    <reaction evidence="5">
        <text>N(6)-acetyl-L-lysyl-[protein] + NAD(+) + H2O = 2''-O-acetyl-ADP-D-ribose + nicotinamide + L-lysyl-[protein]</text>
        <dbReference type="Rhea" id="RHEA:43636"/>
        <dbReference type="Rhea" id="RHEA-COMP:9752"/>
        <dbReference type="Rhea" id="RHEA-COMP:10731"/>
        <dbReference type="ChEBI" id="CHEBI:15377"/>
        <dbReference type="ChEBI" id="CHEBI:17154"/>
        <dbReference type="ChEBI" id="CHEBI:29969"/>
        <dbReference type="ChEBI" id="CHEBI:57540"/>
        <dbReference type="ChEBI" id="CHEBI:61930"/>
        <dbReference type="ChEBI" id="CHEBI:83767"/>
        <dbReference type="EC" id="2.3.1.286"/>
    </reaction>
</comment>
<evidence type="ECO:0000313" key="9">
    <source>
        <dbReference type="Proteomes" id="UP001151081"/>
    </source>
</evidence>
<dbReference type="PANTHER" id="PTHR11085:SF10">
    <property type="entry name" value="NAD-DEPENDENT PROTEIN DEACYLASE SIRTUIN-5, MITOCHONDRIAL-RELATED"/>
    <property type="match status" value="1"/>
</dbReference>
<comment type="similarity">
    <text evidence="5">Belongs to the sirtuin family. Class II subfamily.</text>
</comment>
<keyword evidence="9" id="KW-1185">Reference proteome</keyword>
<evidence type="ECO:0000256" key="6">
    <source>
        <dbReference type="PROSITE-ProRule" id="PRU00236"/>
    </source>
</evidence>
<evidence type="ECO:0000256" key="2">
    <source>
        <dbReference type="ARBA" id="ARBA00022723"/>
    </source>
</evidence>
<feature type="active site" description="Proton acceptor" evidence="5 6">
    <location>
        <position position="152"/>
    </location>
</feature>
<keyword evidence="2 5" id="KW-0479">Metal-binding</keyword>
<dbReference type="HAMAP" id="MF_01967">
    <property type="entry name" value="Sirtuin_ClassII"/>
    <property type="match status" value="1"/>
</dbReference>
<accession>A0A9X3X6Z6</accession>
<dbReference type="InterPro" id="IPR026590">
    <property type="entry name" value="Ssirtuin_cat_dom"/>
</dbReference>
<comment type="function">
    <text evidence="5">NAD-dependent protein deacetylase which modulates the activities of several enzymes which are inactive in their acetylated form.</text>
</comment>
<dbReference type="GO" id="GO:0005737">
    <property type="term" value="C:cytoplasm"/>
    <property type="evidence" value="ECO:0007669"/>
    <property type="project" value="UniProtKB-SubCell"/>
</dbReference>
<evidence type="ECO:0000256" key="4">
    <source>
        <dbReference type="ARBA" id="ARBA00023027"/>
    </source>
</evidence>
<keyword evidence="3 5" id="KW-0862">Zinc</keyword>
<protein>
    <recommendedName>
        <fullName evidence="5">NAD-dependent protein deacetylase</fullName>
        <ecNumber evidence="5">2.3.1.286</ecNumber>
    </recommendedName>
    <alternativeName>
        <fullName evidence="5">Regulatory protein SIR2 homolog</fullName>
    </alternativeName>
</protein>
<dbReference type="InterPro" id="IPR026587">
    <property type="entry name" value="Sirtuin_class_II"/>
</dbReference>
<keyword evidence="5" id="KW-0963">Cytoplasm</keyword>
<dbReference type="SUPFAM" id="SSF52467">
    <property type="entry name" value="DHS-like NAD/FAD-binding domain"/>
    <property type="match status" value="1"/>
</dbReference>
<comment type="caution">
    <text evidence="8">The sequence shown here is derived from an EMBL/GenBank/DDBJ whole genome shotgun (WGS) entry which is preliminary data.</text>
</comment>
<name>A0A9X3X6Z6_9BACT</name>